<evidence type="ECO:0000313" key="2">
    <source>
        <dbReference type="EMBL" id="TEB32281.1"/>
    </source>
</evidence>
<organism evidence="2 3">
    <name type="scientific">Coprinellus micaceus</name>
    <name type="common">Glistening ink-cap mushroom</name>
    <name type="synonym">Coprinus micaceus</name>
    <dbReference type="NCBI Taxonomy" id="71717"/>
    <lineage>
        <taxon>Eukaryota</taxon>
        <taxon>Fungi</taxon>
        <taxon>Dikarya</taxon>
        <taxon>Basidiomycota</taxon>
        <taxon>Agaricomycotina</taxon>
        <taxon>Agaricomycetes</taxon>
        <taxon>Agaricomycetidae</taxon>
        <taxon>Agaricales</taxon>
        <taxon>Agaricineae</taxon>
        <taxon>Psathyrellaceae</taxon>
        <taxon>Coprinellus</taxon>
    </lineage>
</organism>
<keyword evidence="3" id="KW-1185">Reference proteome</keyword>
<reference evidence="2 3" key="1">
    <citation type="journal article" date="2019" name="Nat. Ecol. Evol.">
        <title>Megaphylogeny resolves global patterns of mushroom evolution.</title>
        <authorList>
            <person name="Varga T."/>
            <person name="Krizsan K."/>
            <person name="Foldi C."/>
            <person name="Dima B."/>
            <person name="Sanchez-Garcia M."/>
            <person name="Sanchez-Ramirez S."/>
            <person name="Szollosi G.J."/>
            <person name="Szarkandi J.G."/>
            <person name="Papp V."/>
            <person name="Albert L."/>
            <person name="Andreopoulos W."/>
            <person name="Angelini C."/>
            <person name="Antonin V."/>
            <person name="Barry K.W."/>
            <person name="Bougher N.L."/>
            <person name="Buchanan P."/>
            <person name="Buyck B."/>
            <person name="Bense V."/>
            <person name="Catcheside P."/>
            <person name="Chovatia M."/>
            <person name="Cooper J."/>
            <person name="Damon W."/>
            <person name="Desjardin D."/>
            <person name="Finy P."/>
            <person name="Geml J."/>
            <person name="Haridas S."/>
            <person name="Hughes K."/>
            <person name="Justo A."/>
            <person name="Karasinski D."/>
            <person name="Kautmanova I."/>
            <person name="Kiss B."/>
            <person name="Kocsube S."/>
            <person name="Kotiranta H."/>
            <person name="LaButti K.M."/>
            <person name="Lechner B.E."/>
            <person name="Liimatainen K."/>
            <person name="Lipzen A."/>
            <person name="Lukacs Z."/>
            <person name="Mihaltcheva S."/>
            <person name="Morgado L.N."/>
            <person name="Niskanen T."/>
            <person name="Noordeloos M.E."/>
            <person name="Ohm R.A."/>
            <person name="Ortiz-Santana B."/>
            <person name="Ovrebo C."/>
            <person name="Racz N."/>
            <person name="Riley R."/>
            <person name="Savchenko A."/>
            <person name="Shiryaev A."/>
            <person name="Soop K."/>
            <person name="Spirin V."/>
            <person name="Szebenyi C."/>
            <person name="Tomsovsky M."/>
            <person name="Tulloss R.E."/>
            <person name="Uehling J."/>
            <person name="Grigoriev I.V."/>
            <person name="Vagvolgyi C."/>
            <person name="Papp T."/>
            <person name="Martin F.M."/>
            <person name="Miettinen O."/>
            <person name="Hibbett D.S."/>
            <person name="Nagy L.G."/>
        </authorList>
    </citation>
    <scope>NUCLEOTIDE SEQUENCE [LARGE SCALE GENOMIC DNA]</scope>
    <source>
        <strain evidence="2 3">FP101781</strain>
    </source>
</reference>
<dbReference type="Proteomes" id="UP000298030">
    <property type="component" value="Unassembled WGS sequence"/>
</dbReference>
<protein>
    <submittedName>
        <fullName evidence="2">Uncharacterized protein</fullName>
    </submittedName>
</protein>
<sequence length="180" mass="20168">MFLEVCTSLSEETQEEIMDVLLKINQDTLLKQLCARLPHIPMVNADFNQATVLDGTASAAAYILFTIPQFFDRLLINHEIVLSPCISNESLWAIKAKMNAKTPSSQLRWLFEVTEIRTRKHDPIGRTHYRSICVNIPEVGGDGKGGCPNPNCIHMGLSPSDRQTEVGPLRTPHRSPEDFP</sequence>
<dbReference type="AlphaFoldDB" id="A0A4Y7TE45"/>
<proteinExistence type="predicted"/>
<dbReference type="EMBL" id="QPFP01000016">
    <property type="protein sequence ID" value="TEB32281.1"/>
    <property type="molecule type" value="Genomic_DNA"/>
</dbReference>
<evidence type="ECO:0000256" key="1">
    <source>
        <dbReference type="SAM" id="MobiDB-lite"/>
    </source>
</evidence>
<evidence type="ECO:0000313" key="3">
    <source>
        <dbReference type="Proteomes" id="UP000298030"/>
    </source>
</evidence>
<accession>A0A4Y7TE45</accession>
<feature type="region of interest" description="Disordered" evidence="1">
    <location>
        <begin position="156"/>
        <end position="180"/>
    </location>
</feature>
<comment type="caution">
    <text evidence="2">The sequence shown here is derived from an EMBL/GenBank/DDBJ whole genome shotgun (WGS) entry which is preliminary data.</text>
</comment>
<gene>
    <name evidence="2" type="ORF">FA13DRAFT_294168</name>
</gene>
<name>A0A4Y7TE45_COPMI</name>